<keyword evidence="2" id="KW-1185">Reference proteome</keyword>
<name>A0A2H6KE14_9APIC</name>
<evidence type="ECO:0000313" key="1">
    <source>
        <dbReference type="EMBL" id="GBE61240.1"/>
    </source>
</evidence>
<dbReference type="GeneID" id="39875010"/>
<sequence>MVSVVIAVPNSRTTADGHVASSFGVEDVALLGFHFPKLLINTGAKSVGWVIVLLSFHERCVEIKFVILRDLQERCLFGFIFLVAFLQKGKVGFIVELTISRIQEVRCSGEVEQRHGRQRGIVRNFVHATAVTPLVGVVELALEEVAVRRRFLMLHGQFGGAISLIHSVHIGDTEQPERK</sequence>
<gene>
    <name evidence="1" type="ORF">BOVATA_027330</name>
</gene>
<proteinExistence type="predicted"/>
<organism evidence="1 2">
    <name type="scientific">Babesia ovata</name>
    <dbReference type="NCBI Taxonomy" id="189622"/>
    <lineage>
        <taxon>Eukaryota</taxon>
        <taxon>Sar</taxon>
        <taxon>Alveolata</taxon>
        <taxon>Apicomplexa</taxon>
        <taxon>Aconoidasida</taxon>
        <taxon>Piroplasmida</taxon>
        <taxon>Babesiidae</taxon>
        <taxon>Babesia</taxon>
    </lineage>
</organism>
<comment type="caution">
    <text evidence="1">The sequence shown here is derived from an EMBL/GenBank/DDBJ whole genome shotgun (WGS) entry which is preliminary data.</text>
</comment>
<evidence type="ECO:0000313" key="2">
    <source>
        <dbReference type="Proteomes" id="UP000236319"/>
    </source>
</evidence>
<dbReference type="EMBL" id="BDSA01000003">
    <property type="protein sequence ID" value="GBE61240.1"/>
    <property type="molecule type" value="Genomic_DNA"/>
</dbReference>
<protein>
    <submittedName>
        <fullName evidence="1">ABC transporter substrate-binding protein, putative</fullName>
    </submittedName>
</protein>
<dbReference type="AlphaFoldDB" id="A0A2H6KE14"/>
<dbReference type="VEuPathDB" id="PiroplasmaDB:BOVATA_027330"/>
<reference evidence="1 2" key="1">
    <citation type="journal article" date="2017" name="BMC Genomics">
        <title>Whole-genome assembly of Babesia ovata and comparative genomics between closely related pathogens.</title>
        <authorList>
            <person name="Yamagishi J."/>
            <person name="Asada M."/>
            <person name="Hakimi H."/>
            <person name="Tanaka T.Q."/>
            <person name="Sugimoto C."/>
            <person name="Kawazu S."/>
        </authorList>
    </citation>
    <scope>NUCLEOTIDE SEQUENCE [LARGE SCALE GENOMIC DNA]</scope>
    <source>
        <strain evidence="1 2">Miyake</strain>
    </source>
</reference>
<dbReference type="RefSeq" id="XP_028867483.1">
    <property type="nucleotide sequence ID" value="XM_029011650.1"/>
</dbReference>
<accession>A0A2H6KE14</accession>
<dbReference type="Proteomes" id="UP000236319">
    <property type="component" value="Unassembled WGS sequence"/>
</dbReference>